<reference evidence="1 2" key="1">
    <citation type="submission" date="2011-06" db="EMBL/GenBank/DDBJ databases">
        <title>The draft genome of Thiorhodococcus drewsii AZ1.</title>
        <authorList>
            <consortium name="US DOE Joint Genome Institute (JGI-PGF)"/>
            <person name="Lucas S."/>
            <person name="Han J."/>
            <person name="Lapidus A."/>
            <person name="Cheng J.-F."/>
            <person name="Goodwin L."/>
            <person name="Pitluck S."/>
            <person name="Peters L."/>
            <person name="Land M.L."/>
            <person name="Hauser L."/>
            <person name="Vogl K."/>
            <person name="Liu Z."/>
            <person name="Imhoff J."/>
            <person name="Thiel V."/>
            <person name="Frigaard N.-U."/>
            <person name="Bryant D.A."/>
            <person name="Woyke T.J."/>
        </authorList>
    </citation>
    <scope>NUCLEOTIDE SEQUENCE [LARGE SCALE GENOMIC DNA]</scope>
    <source>
        <strain evidence="1 2">AZ1</strain>
    </source>
</reference>
<evidence type="ECO:0000313" key="2">
    <source>
        <dbReference type="Proteomes" id="UP000004200"/>
    </source>
</evidence>
<dbReference type="EMBL" id="AFWT01000095">
    <property type="protein sequence ID" value="EGV27546.1"/>
    <property type="molecule type" value="Genomic_DNA"/>
</dbReference>
<protein>
    <submittedName>
        <fullName evidence="1">Uncharacterized protein</fullName>
    </submittedName>
</protein>
<comment type="caution">
    <text evidence="1">The sequence shown here is derived from an EMBL/GenBank/DDBJ whole genome shotgun (WGS) entry which is preliminary data.</text>
</comment>
<proteinExistence type="predicted"/>
<gene>
    <name evidence="1" type="ORF">ThidrDRAFT_4644</name>
</gene>
<name>G2E8N0_9GAMM</name>
<evidence type="ECO:0000313" key="1">
    <source>
        <dbReference type="EMBL" id="EGV27546.1"/>
    </source>
</evidence>
<dbReference type="Proteomes" id="UP000004200">
    <property type="component" value="Unassembled WGS sequence"/>
</dbReference>
<sequence length="45" mass="5105">MFFLANRLLLVRPDTGMNRPQGGQRQQREQSLEALGLGEMGLFEV</sequence>
<keyword evidence="2" id="KW-1185">Reference proteome</keyword>
<organism evidence="1 2">
    <name type="scientific">Thiorhodococcus drewsii AZ1</name>
    <dbReference type="NCBI Taxonomy" id="765913"/>
    <lineage>
        <taxon>Bacteria</taxon>
        <taxon>Pseudomonadati</taxon>
        <taxon>Pseudomonadota</taxon>
        <taxon>Gammaproteobacteria</taxon>
        <taxon>Chromatiales</taxon>
        <taxon>Chromatiaceae</taxon>
        <taxon>Thiorhodococcus</taxon>
    </lineage>
</organism>
<accession>G2E8N0</accession>
<dbReference type="AlphaFoldDB" id="G2E8N0"/>
<feature type="non-terminal residue" evidence="1">
    <location>
        <position position="45"/>
    </location>
</feature>